<sequence>MQQFDKNFRQLSIENCLPHNFLAEKFILSSLLISTEAIDIALNNLTVQTFYFKNHQEIYKAIIIIYEKTKTIDLITLSTFLNDNGLLEEIGGIKVLTELILEVPSLEYLEEYIRLLQDKFIRRTLIKLGYGIVNSSYITNIPLENIFNELETQIFTLKNQTQDKESLNSIDIFSNVFFELKKKTLNPSLIGISSGFYDLDSMTQGFQKSDLIIIAGRPSMGKTAFSLNIAINIVKKQKLPVLFFSLEMSKQQLIYRLLSNETNISNIRLRSGNIRKKDWLKLSNTIKTFSCLPLFIDDNATLSITDIRLKIKKLIFEETKIGLIVIDYLQLMQNSNFSSNNRVQELSQITRSLKTIAREFNIPIIALSQLSRNVETRLNKRPVLSDLRESGSIEQDADLVLMLYRDNYYNQNTSQTDFTELIVAKHRNGPVGTIKLKFDPIYTKFSSATN</sequence>
<dbReference type="InterPro" id="IPR027417">
    <property type="entry name" value="P-loop_NTPase"/>
</dbReference>
<dbReference type="GO" id="GO:0005829">
    <property type="term" value="C:cytosol"/>
    <property type="evidence" value="ECO:0007669"/>
    <property type="project" value="TreeGrafter"/>
</dbReference>
<keyword evidence="6 11" id="KW-0347">Helicase</keyword>
<evidence type="ECO:0000256" key="1">
    <source>
        <dbReference type="ARBA" id="ARBA00008428"/>
    </source>
</evidence>
<dbReference type="InterPro" id="IPR007692">
    <property type="entry name" value="DNA_helicase_DnaB"/>
</dbReference>
<keyword evidence="13" id="KW-0150">Chloroplast</keyword>
<dbReference type="EMBL" id="OM827248">
    <property type="protein sequence ID" value="WAJ57586.1"/>
    <property type="molecule type" value="Genomic_DNA"/>
</dbReference>
<evidence type="ECO:0000256" key="11">
    <source>
        <dbReference type="RuleBase" id="RU362085"/>
    </source>
</evidence>
<dbReference type="InterPro" id="IPR007693">
    <property type="entry name" value="DNA_helicase_DnaB-like_N"/>
</dbReference>
<dbReference type="SUPFAM" id="SSF48024">
    <property type="entry name" value="N-terminal domain of DnaB helicase"/>
    <property type="match status" value="1"/>
</dbReference>
<dbReference type="InterPro" id="IPR036185">
    <property type="entry name" value="DNA_heli_DnaB-like_N_sf"/>
</dbReference>
<evidence type="ECO:0000256" key="10">
    <source>
        <dbReference type="ARBA" id="ARBA00048954"/>
    </source>
</evidence>
<dbReference type="Gene3D" id="3.40.50.300">
    <property type="entry name" value="P-loop containing nucleotide triphosphate hydrolases"/>
    <property type="match status" value="1"/>
</dbReference>
<dbReference type="FunFam" id="3.40.50.300:FF:001761">
    <property type="entry name" value="Replicative DNA helicase"/>
    <property type="match status" value="1"/>
</dbReference>
<dbReference type="GO" id="GO:0043139">
    <property type="term" value="F:5'-3' DNA helicase activity"/>
    <property type="evidence" value="ECO:0007669"/>
    <property type="project" value="UniProtKB-EC"/>
</dbReference>
<gene>
    <name evidence="13" type="primary">dnaB</name>
</gene>
<accession>A0A9E8YCT5</accession>
<evidence type="ECO:0000259" key="12">
    <source>
        <dbReference type="PROSITE" id="PS51199"/>
    </source>
</evidence>
<evidence type="ECO:0000256" key="9">
    <source>
        <dbReference type="ARBA" id="ARBA00023235"/>
    </source>
</evidence>
<dbReference type="InterPro" id="IPR007694">
    <property type="entry name" value="DNA_helicase_DnaB-like_C"/>
</dbReference>
<dbReference type="CDD" id="cd00984">
    <property type="entry name" value="DnaB_C"/>
    <property type="match status" value="1"/>
</dbReference>
<organism evidence="13">
    <name type="scientific">Actinocyclus sp.</name>
    <name type="common">in: diatoms</name>
    <dbReference type="NCBI Taxonomy" id="1923973"/>
    <lineage>
        <taxon>Eukaryota</taxon>
        <taxon>Sar</taxon>
        <taxon>Stramenopiles</taxon>
        <taxon>Ochrophyta</taxon>
        <taxon>Bacillariophyta</taxon>
        <taxon>Coscinodiscophyceae</taxon>
        <taxon>Coscinodiscophycidae</taxon>
        <taxon>Coscinodiscales</taxon>
        <taxon>Hemidiscaceae</taxon>
        <taxon>Actinocyclus</taxon>
    </lineage>
</organism>
<dbReference type="PANTHER" id="PTHR30153">
    <property type="entry name" value="REPLICATIVE DNA HELICASE DNAB"/>
    <property type="match status" value="1"/>
</dbReference>
<keyword evidence="7 11" id="KW-0067">ATP-binding</keyword>
<dbReference type="SUPFAM" id="SSF52540">
    <property type="entry name" value="P-loop containing nucleoside triphosphate hydrolases"/>
    <property type="match status" value="1"/>
</dbReference>
<name>A0A9E8YCT5_9STRA</name>
<keyword evidence="8 11" id="KW-0238">DNA-binding</keyword>
<dbReference type="GO" id="GO:0006269">
    <property type="term" value="P:DNA replication, synthesis of primer"/>
    <property type="evidence" value="ECO:0007669"/>
    <property type="project" value="UniProtKB-UniRule"/>
</dbReference>
<keyword evidence="5 11" id="KW-0378">Hydrolase</keyword>
<evidence type="ECO:0000256" key="8">
    <source>
        <dbReference type="ARBA" id="ARBA00023125"/>
    </source>
</evidence>
<dbReference type="GO" id="GO:0005524">
    <property type="term" value="F:ATP binding"/>
    <property type="evidence" value="ECO:0007669"/>
    <property type="project" value="UniProtKB-UniRule"/>
</dbReference>
<dbReference type="Pfam" id="PF03796">
    <property type="entry name" value="DnaB_C"/>
    <property type="match status" value="1"/>
</dbReference>
<dbReference type="InterPro" id="IPR016136">
    <property type="entry name" value="DNA_helicase_N/primase_C"/>
</dbReference>
<dbReference type="EC" id="5.6.2.3" evidence="11"/>
<comment type="similarity">
    <text evidence="1 11">Belongs to the helicase family. DnaB subfamily.</text>
</comment>
<evidence type="ECO:0000256" key="3">
    <source>
        <dbReference type="ARBA" id="ARBA00022705"/>
    </source>
</evidence>
<proteinExistence type="inferred from homology"/>
<evidence type="ECO:0000313" key="13">
    <source>
        <dbReference type="EMBL" id="WAJ57586.1"/>
    </source>
</evidence>
<protein>
    <recommendedName>
        <fullName evidence="11">Replicative DNA helicase</fullName>
        <ecNumber evidence="11">5.6.2.3</ecNumber>
    </recommendedName>
</protein>
<feature type="domain" description="SF4 helicase" evidence="12">
    <location>
        <begin position="185"/>
        <end position="450"/>
    </location>
</feature>
<dbReference type="GO" id="GO:0003677">
    <property type="term" value="F:DNA binding"/>
    <property type="evidence" value="ECO:0007669"/>
    <property type="project" value="UniProtKB-UniRule"/>
</dbReference>
<comment type="catalytic activity">
    <reaction evidence="10 11">
        <text>ATP + H2O = ADP + phosphate + H(+)</text>
        <dbReference type="Rhea" id="RHEA:13065"/>
        <dbReference type="ChEBI" id="CHEBI:15377"/>
        <dbReference type="ChEBI" id="CHEBI:15378"/>
        <dbReference type="ChEBI" id="CHEBI:30616"/>
        <dbReference type="ChEBI" id="CHEBI:43474"/>
        <dbReference type="ChEBI" id="CHEBI:456216"/>
        <dbReference type="EC" id="5.6.2.3"/>
    </reaction>
</comment>
<evidence type="ECO:0000256" key="7">
    <source>
        <dbReference type="ARBA" id="ARBA00022840"/>
    </source>
</evidence>
<dbReference type="GO" id="GO:0016787">
    <property type="term" value="F:hydrolase activity"/>
    <property type="evidence" value="ECO:0007669"/>
    <property type="project" value="UniProtKB-KW"/>
</dbReference>
<comment type="function">
    <text evidence="11">The main replicative DNA helicase, it participates in initiation and elongation during chromosome replication. Travels ahead of the DNA replisome, separating dsDNA into templates for DNA synthesis. A processive ATP-dependent 5'-3' DNA helicase it has DNA-dependent ATPase activity.</text>
</comment>
<dbReference type="NCBIfam" id="TIGR00665">
    <property type="entry name" value="DnaB"/>
    <property type="match status" value="1"/>
</dbReference>
<dbReference type="AlphaFoldDB" id="A0A9E8YCT5"/>
<reference evidence="13" key="1">
    <citation type="submission" date="2022-02" db="EMBL/GenBank/DDBJ databases">
        <authorList>
            <person name="Wang Y."/>
            <person name="Chen N."/>
        </authorList>
    </citation>
    <scope>NUCLEOTIDE SEQUENCE</scope>
</reference>
<keyword evidence="2 11" id="KW-0639">Primosome</keyword>
<keyword evidence="9" id="KW-0413">Isomerase</keyword>
<geneLocation type="chloroplast" evidence="13"/>
<keyword evidence="4 11" id="KW-0547">Nucleotide-binding</keyword>
<evidence type="ECO:0000256" key="4">
    <source>
        <dbReference type="ARBA" id="ARBA00022741"/>
    </source>
</evidence>
<evidence type="ECO:0000256" key="2">
    <source>
        <dbReference type="ARBA" id="ARBA00022515"/>
    </source>
</evidence>
<keyword evidence="13" id="KW-0934">Plastid</keyword>
<dbReference type="Pfam" id="PF00772">
    <property type="entry name" value="DnaB"/>
    <property type="match status" value="1"/>
</dbReference>
<dbReference type="PANTHER" id="PTHR30153:SF2">
    <property type="entry name" value="REPLICATIVE DNA HELICASE"/>
    <property type="match status" value="1"/>
</dbReference>
<dbReference type="Gene3D" id="1.10.860.10">
    <property type="entry name" value="DNAb Helicase, Chain A"/>
    <property type="match status" value="1"/>
</dbReference>
<evidence type="ECO:0000256" key="6">
    <source>
        <dbReference type="ARBA" id="ARBA00022806"/>
    </source>
</evidence>
<evidence type="ECO:0000256" key="5">
    <source>
        <dbReference type="ARBA" id="ARBA00022801"/>
    </source>
</evidence>
<dbReference type="PROSITE" id="PS51199">
    <property type="entry name" value="SF4_HELICASE"/>
    <property type="match status" value="1"/>
</dbReference>
<keyword evidence="3 11" id="KW-0235">DNA replication</keyword>